<gene>
    <name evidence="9" type="primary">secE</name>
    <name evidence="11" type="ORF">B7R76_03815</name>
</gene>
<evidence type="ECO:0000256" key="6">
    <source>
        <dbReference type="ARBA" id="ARBA00022989"/>
    </source>
</evidence>
<dbReference type="AlphaFoldDB" id="A0A2J8B5H2"/>
<evidence type="ECO:0000256" key="10">
    <source>
        <dbReference type="SAM" id="MobiDB-lite"/>
    </source>
</evidence>
<evidence type="ECO:0000313" key="12">
    <source>
        <dbReference type="Proteomes" id="UP000236394"/>
    </source>
</evidence>
<comment type="similarity">
    <text evidence="9">Belongs to the SecE/SEC61-gamma family.</text>
</comment>
<dbReference type="InterPro" id="IPR005807">
    <property type="entry name" value="SecE_bac"/>
</dbReference>
<dbReference type="GO" id="GO:0006605">
    <property type="term" value="P:protein targeting"/>
    <property type="evidence" value="ECO:0007669"/>
    <property type="project" value="UniProtKB-UniRule"/>
</dbReference>
<keyword evidence="3 9" id="KW-1003">Cell membrane</keyword>
<comment type="function">
    <text evidence="9">Essential subunit of the Sec protein translocation channel SecYEG. Clamps together the 2 halves of SecY. May contact the channel plug during translocation.</text>
</comment>
<protein>
    <recommendedName>
        <fullName evidence="9">Protein translocase subunit SecE</fullName>
    </recommendedName>
</protein>
<evidence type="ECO:0000256" key="5">
    <source>
        <dbReference type="ARBA" id="ARBA00022927"/>
    </source>
</evidence>
<dbReference type="EMBL" id="NBZD01000001">
    <property type="protein sequence ID" value="PNH20002.1"/>
    <property type="molecule type" value="Genomic_DNA"/>
</dbReference>
<accession>A0A2J8B5H2</accession>
<keyword evidence="7 9" id="KW-0811">Translocation</keyword>
<evidence type="ECO:0000313" key="11">
    <source>
        <dbReference type="EMBL" id="PNH20002.1"/>
    </source>
</evidence>
<dbReference type="InterPro" id="IPR001901">
    <property type="entry name" value="Translocase_SecE/Sec61-g"/>
</dbReference>
<keyword evidence="4 9" id="KW-0812">Transmembrane</keyword>
<reference evidence="12" key="1">
    <citation type="submission" date="2017-04" db="EMBL/GenBank/DDBJ databases">
        <authorList>
            <person name="Bumgarner R.E."/>
            <person name="Fredricks D.N."/>
            <person name="Srinivasan S."/>
        </authorList>
    </citation>
    <scope>NUCLEOTIDE SEQUENCE [LARGE SCALE GENOMIC DNA]</scope>
    <source>
        <strain evidence="12">KA00405</strain>
    </source>
</reference>
<dbReference type="Pfam" id="PF00584">
    <property type="entry name" value="SecE"/>
    <property type="match status" value="1"/>
</dbReference>
<dbReference type="HAMAP" id="MF_00422">
    <property type="entry name" value="SecE"/>
    <property type="match status" value="1"/>
</dbReference>
<sequence>MADNKENKKQNLKNKSAKKNFFGDLKAELKRVAWPDKEKTVRTVAAVVVLTVAFALLIWIVDTLVYGGLNLIGFHGDKSVKPNRVPAAADTVPTPSAANVMPTQTLPDQPAETTGASK</sequence>
<dbReference type="Proteomes" id="UP000236394">
    <property type="component" value="Unassembled WGS sequence"/>
</dbReference>
<evidence type="ECO:0000256" key="8">
    <source>
        <dbReference type="ARBA" id="ARBA00023136"/>
    </source>
</evidence>
<comment type="subcellular location">
    <subcellularLocation>
        <location evidence="9">Cell membrane</location>
        <topology evidence="9">Single-pass membrane protein</topology>
    </subcellularLocation>
    <subcellularLocation>
        <location evidence="1">Membrane</location>
    </subcellularLocation>
</comment>
<evidence type="ECO:0000256" key="9">
    <source>
        <dbReference type="HAMAP-Rule" id="MF_00422"/>
    </source>
</evidence>
<feature type="transmembrane region" description="Helical" evidence="9">
    <location>
        <begin position="40"/>
        <end position="61"/>
    </location>
</feature>
<dbReference type="NCBIfam" id="TIGR00964">
    <property type="entry name" value="secE_bact"/>
    <property type="match status" value="1"/>
</dbReference>
<keyword evidence="6 9" id="KW-1133">Transmembrane helix</keyword>
<organism evidence="11 12">
    <name type="scientific">Mageeibacillus indolicus</name>
    <dbReference type="NCBI Taxonomy" id="884684"/>
    <lineage>
        <taxon>Bacteria</taxon>
        <taxon>Bacillati</taxon>
        <taxon>Bacillota</taxon>
        <taxon>Clostridia</taxon>
        <taxon>Eubacteriales</taxon>
        <taxon>Oscillospiraceae</taxon>
        <taxon>Mageeibacillus</taxon>
    </lineage>
</organism>
<comment type="caution">
    <text evidence="11">The sequence shown here is derived from an EMBL/GenBank/DDBJ whole genome shotgun (WGS) entry which is preliminary data.</text>
</comment>
<dbReference type="PANTHER" id="PTHR33910:SF1">
    <property type="entry name" value="PROTEIN TRANSLOCASE SUBUNIT SECE"/>
    <property type="match status" value="1"/>
</dbReference>
<evidence type="ECO:0000256" key="1">
    <source>
        <dbReference type="ARBA" id="ARBA00004370"/>
    </source>
</evidence>
<keyword evidence="5 9" id="KW-0653">Protein transport</keyword>
<dbReference type="GO" id="GO:0065002">
    <property type="term" value="P:intracellular protein transmembrane transport"/>
    <property type="evidence" value="ECO:0007669"/>
    <property type="project" value="UniProtKB-UniRule"/>
</dbReference>
<keyword evidence="2 9" id="KW-0813">Transport</keyword>
<dbReference type="GO" id="GO:0043952">
    <property type="term" value="P:protein transport by the Sec complex"/>
    <property type="evidence" value="ECO:0007669"/>
    <property type="project" value="UniProtKB-UniRule"/>
</dbReference>
<evidence type="ECO:0000256" key="7">
    <source>
        <dbReference type="ARBA" id="ARBA00023010"/>
    </source>
</evidence>
<dbReference type="GO" id="GO:0008320">
    <property type="term" value="F:protein transmembrane transporter activity"/>
    <property type="evidence" value="ECO:0007669"/>
    <property type="project" value="UniProtKB-UniRule"/>
</dbReference>
<dbReference type="RefSeq" id="WP_102892401.1">
    <property type="nucleotide sequence ID" value="NZ_NBZD01000001.1"/>
</dbReference>
<keyword evidence="8 9" id="KW-0472">Membrane</keyword>
<dbReference type="GO" id="GO:0009306">
    <property type="term" value="P:protein secretion"/>
    <property type="evidence" value="ECO:0007669"/>
    <property type="project" value="UniProtKB-UniRule"/>
</dbReference>
<feature type="compositionally biased region" description="Polar residues" evidence="10">
    <location>
        <begin position="93"/>
        <end position="118"/>
    </location>
</feature>
<dbReference type="GO" id="GO:0005886">
    <property type="term" value="C:plasma membrane"/>
    <property type="evidence" value="ECO:0007669"/>
    <property type="project" value="UniProtKB-SubCell"/>
</dbReference>
<dbReference type="Gene3D" id="1.20.5.1030">
    <property type="entry name" value="Preprotein translocase secy subunit"/>
    <property type="match status" value="1"/>
</dbReference>
<dbReference type="PANTHER" id="PTHR33910">
    <property type="entry name" value="PROTEIN TRANSLOCASE SUBUNIT SECE"/>
    <property type="match status" value="1"/>
</dbReference>
<evidence type="ECO:0000256" key="2">
    <source>
        <dbReference type="ARBA" id="ARBA00022448"/>
    </source>
</evidence>
<name>A0A2J8B5H2_9FIRM</name>
<evidence type="ECO:0000256" key="3">
    <source>
        <dbReference type="ARBA" id="ARBA00022475"/>
    </source>
</evidence>
<evidence type="ECO:0000256" key="4">
    <source>
        <dbReference type="ARBA" id="ARBA00022692"/>
    </source>
</evidence>
<proteinExistence type="inferred from homology"/>
<dbReference type="InterPro" id="IPR038379">
    <property type="entry name" value="SecE_sf"/>
</dbReference>
<feature type="region of interest" description="Disordered" evidence="10">
    <location>
        <begin position="85"/>
        <end position="118"/>
    </location>
</feature>
<comment type="subunit">
    <text evidence="9">Component of the Sec protein translocase complex. Heterotrimer consisting of SecY, SecE and SecG subunits. The heterotrimers can form oligomers, although 1 heterotrimer is thought to be able to translocate proteins. Interacts with the ribosome. Interacts with SecDF, and other proteins may be involved. Interacts with SecA.</text>
</comment>